<evidence type="ECO:0000313" key="3">
    <source>
        <dbReference type="EMBL" id="KAF5915639.1"/>
    </source>
</evidence>
<dbReference type="InterPro" id="IPR036051">
    <property type="entry name" value="KRAB_dom_sf"/>
</dbReference>
<gene>
    <name evidence="3" type="ORF">HPG69_015259</name>
</gene>
<feature type="region of interest" description="Disordered" evidence="1">
    <location>
        <begin position="1"/>
        <end position="27"/>
    </location>
</feature>
<evidence type="ECO:0000259" key="2">
    <source>
        <dbReference type="PROSITE" id="PS50805"/>
    </source>
</evidence>
<keyword evidence="4" id="KW-1185">Reference proteome</keyword>
<dbReference type="Proteomes" id="UP000551758">
    <property type="component" value="Unassembled WGS sequence"/>
</dbReference>
<dbReference type="AlphaFoldDB" id="A0A7J7EIM4"/>
<sequence>MLSMETVGGGGLEAPERVRCPGRPAEEPEARESFGAFMLLGTGVTEWVAGVTPQSVTGIGGGREQVTGGMDWDVGPGKVGEQGGQQEGVGGSSVVVRRSGLYGRRRLRRNLPRSRDPVTFKDVAVDFTQEEWGQLDFPQRALYRDVMLENYQNLLALGKLAPQGSESAVWSFCHAVDITKPPFSTSPSAGLSRMLGLWFLPPRPWPPVCKPDVISHLERGEEPWRVPKEVPGGACPEWEPRPETEESSQQQGIYKEEPSQEPIREQLAGSSLHSPGLGDGWAWEGPAAALSRGEAVLWRRAPASCGDIFMEECWQGREASEKAFRLRCTLFAQQSIPVEADSPDRHIDNFQCSKAVTQDYFLRTQPLHVPAYLGDFD</sequence>
<evidence type="ECO:0000256" key="1">
    <source>
        <dbReference type="SAM" id="MobiDB-lite"/>
    </source>
</evidence>
<accession>A0A7J7EIM4</accession>
<organism evidence="3 4">
    <name type="scientific">Diceros bicornis minor</name>
    <name type="common">South-central black rhinoceros</name>
    <dbReference type="NCBI Taxonomy" id="77932"/>
    <lineage>
        <taxon>Eukaryota</taxon>
        <taxon>Metazoa</taxon>
        <taxon>Chordata</taxon>
        <taxon>Craniata</taxon>
        <taxon>Vertebrata</taxon>
        <taxon>Euteleostomi</taxon>
        <taxon>Mammalia</taxon>
        <taxon>Eutheria</taxon>
        <taxon>Laurasiatheria</taxon>
        <taxon>Perissodactyla</taxon>
        <taxon>Rhinocerotidae</taxon>
        <taxon>Diceros</taxon>
    </lineage>
</organism>
<feature type="domain" description="KRAB" evidence="2">
    <location>
        <begin position="118"/>
        <end position="236"/>
    </location>
</feature>
<protein>
    <recommendedName>
        <fullName evidence="2">KRAB domain-containing protein</fullName>
    </recommendedName>
</protein>
<comment type="caution">
    <text evidence="3">The sequence shown here is derived from an EMBL/GenBank/DDBJ whole genome shotgun (WGS) entry which is preliminary data.</text>
</comment>
<feature type="compositionally biased region" description="Basic and acidic residues" evidence="1">
    <location>
        <begin position="14"/>
        <end position="27"/>
    </location>
</feature>
<dbReference type="SUPFAM" id="SSF109640">
    <property type="entry name" value="KRAB domain (Kruppel-associated box)"/>
    <property type="match status" value="1"/>
</dbReference>
<evidence type="ECO:0000313" key="4">
    <source>
        <dbReference type="Proteomes" id="UP000551758"/>
    </source>
</evidence>
<dbReference type="Gene3D" id="6.10.140.140">
    <property type="match status" value="1"/>
</dbReference>
<dbReference type="Pfam" id="PF01352">
    <property type="entry name" value="KRAB"/>
    <property type="match status" value="1"/>
</dbReference>
<feature type="region of interest" description="Disordered" evidence="1">
    <location>
        <begin position="225"/>
        <end position="263"/>
    </location>
</feature>
<name>A0A7J7EIM4_DICBM</name>
<reference evidence="3 4" key="1">
    <citation type="journal article" date="2020" name="Mol. Biol. Evol.">
        <title>Interspecific Gene Flow and the Evolution of Specialization in Black and White Rhinoceros.</title>
        <authorList>
            <person name="Moodley Y."/>
            <person name="Westbury M.V."/>
            <person name="Russo I.M."/>
            <person name="Gopalakrishnan S."/>
            <person name="Rakotoarivelo A."/>
            <person name="Olsen R.A."/>
            <person name="Prost S."/>
            <person name="Tunstall T."/>
            <person name="Ryder O.A."/>
            <person name="Dalen L."/>
            <person name="Bruford M.W."/>
        </authorList>
    </citation>
    <scope>NUCLEOTIDE SEQUENCE [LARGE SCALE GENOMIC DNA]</scope>
    <source>
        <strain evidence="3">SBR-YM</strain>
        <tissue evidence="3">Skin</tissue>
    </source>
</reference>
<dbReference type="InterPro" id="IPR050169">
    <property type="entry name" value="Krueppel_C2H2_ZnF"/>
</dbReference>
<dbReference type="CDD" id="cd07765">
    <property type="entry name" value="KRAB_A-box"/>
    <property type="match status" value="1"/>
</dbReference>
<dbReference type="GO" id="GO:0006355">
    <property type="term" value="P:regulation of DNA-templated transcription"/>
    <property type="evidence" value="ECO:0007669"/>
    <property type="project" value="InterPro"/>
</dbReference>
<dbReference type="SMART" id="SM00349">
    <property type="entry name" value="KRAB"/>
    <property type="match status" value="1"/>
</dbReference>
<dbReference type="PANTHER" id="PTHR23232:SF117">
    <property type="entry name" value="KRAB DOMAIN-CONTAINING PROTEIN"/>
    <property type="match status" value="1"/>
</dbReference>
<dbReference type="EMBL" id="JACDTQ010002833">
    <property type="protein sequence ID" value="KAF5915639.1"/>
    <property type="molecule type" value="Genomic_DNA"/>
</dbReference>
<dbReference type="InterPro" id="IPR001909">
    <property type="entry name" value="KRAB"/>
</dbReference>
<dbReference type="PANTHER" id="PTHR23232">
    <property type="entry name" value="KRAB DOMAIN C2H2 ZINC FINGER"/>
    <property type="match status" value="1"/>
</dbReference>
<proteinExistence type="predicted"/>
<dbReference type="PROSITE" id="PS50805">
    <property type="entry name" value="KRAB"/>
    <property type="match status" value="1"/>
</dbReference>
<feature type="compositionally biased region" description="Basic and acidic residues" evidence="1">
    <location>
        <begin position="254"/>
        <end position="263"/>
    </location>
</feature>